<evidence type="ECO:0000256" key="1">
    <source>
        <dbReference type="SAM" id="MobiDB-lite"/>
    </source>
</evidence>
<gene>
    <name evidence="2" type="ORF">AVDCRST_MAG48-3369</name>
</gene>
<dbReference type="EMBL" id="CADCTS010000475">
    <property type="protein sequence ID" value="CAA9335763.1"/>
    <property type="molecule type" value="Genomic_DNA"/>
</dbReference>
<name>A0A6J4LR34_9ACTN</name>
<sequence length="72" mass="7580">MDIMQLVSTLGPVVGVALVGAMAVVPSIMDARAGSPERPVAPPPLVPRHPRPGQPAQHRLRGHRRPPLDLAA</sequence>
<reference evidence="2" key="1">
    <citation type="submission" date="2020-02" db="EMBL/GenBank/DDBJ databases">
        <authorList>
            <person name="Meier V. D."/>
        </authorList>
    </citation>
    <scope>NUCLEOTIDE SEQUENCE</scope>
    <source>
        <strain evidence="2">AVDCRST_MAG48</strain>
    </source>
</reference>
<protein>
    <submittedName>
        <fullName evidence="2">Uncharacterized protein</fullName>
    </submittedName>
</protein>
<evidence type="ECO:0000313" key="2">
    <source>
        <dbReference type="EMBL" id="CAA9335763.1"/>
    </source>
</evidence>
<feature type="region of interest" description="Disordered" evidence="1">
    <location>
        <begin position="33"/>
        <end position="72"/>
    </location>
</feature>
<dbReference type="AlphaFoldDB" id="A0A6J4LR34"/>
<proteinExistence type="predicted"/>
<accession>A0A6J4LR34</accession>
<organism evidence="2">
    <name type="scientific">uncultured Friedmanniella sp</name>
    <dbReference type="NCBI Taxonomy" id="335381"/>
    <lineage>
        <taxon>Bacteria</taxon>
        <taxon>Bacillati</taxon>
        <taxon>Actinomycetota</taxon>
        <taxon>Actinomycetes</taxon>
        <taxon>Propionibacteriales</taxon>
        <taxon>Nocardioidaceae</taxon>
        <taxon>Friedmanniella</taxon>
        <taxon>environmental samples</taxon>
    </lineage>
</organism>